<evidence type="ECO:0000256" key="3">
    <source>
        <dbReference type="SAM" id="MobiDB-lite"/>
    </source>
</evidence>
<dbReference type="EMBL" id="RQTK01000210">
    <property type="protein sequence ID" value="RUS84298.1"/>
    <property type="molecule type" value="Genomic_DNA"/>
</dbReference>
<dbReference type="PROSITE" id="PS00972">
    <property type="entry name" value="USP_1"/>
    <property type="match status" value="1"/>
</dbReference>
<organism evidence="5 6">
    <name type="scientific">Elysia chlorotica</name>
    <name type="common">Eastern emerald elysia</name>
    <name type="synonym">Sea slug</name>
    <dbReference type="NCBI Taxonomy" id="188477"/>
    <lineage>
        <taxon>Eukaryota</taxon>
        <taxon>Metazoa</taxon>
        <taxon>Spiralia</taxon>
        <taxon>Lophotrochozoa</taxon>
        <taxon>Mollusca</taxon>
        <taxon>Gastropoda</taxon>
        <taxon>Heterobranchia</taxon>
        <taxon>Euthyneura</taxon>
        <taxon>Panpulmonata</taxon>
        <taxon>Sacoglossa</taxon>
        <taxon>Placobranchoidea</taxon>
        <taxon>Plakobranchidae</taxon>
        <taxon>Elysia</taxon>
    </lineage>
</organism>
<feature type="non-terminal residue" evidence="5">
    <location>
        <position position="459"/>
    </location>
</feature>
<dbReference type="OrthoDB" id="289038at2759"/>
<dbReference type="GO" id="GO:0004843">
    <property type="term" value="F:cysteine-type deubiquitinase activity"/>
    <property type="evidence" value="ECO:0007669"/>
    <property type="project" value="UniProtKB-EC"/>
</dbReference>
<feature type="compositionally biased region" description="Basic and acidic residues" evidence="3">
    <location>
        <begin position="278"/>
        <end position="291"/>
    </location>
</feature>
<sequence length="459" mass="50729">MMQKTPQVTFGGQVRRGFDNWKKGRVEFTIEAESGSWTVKLYHDVNPNRVVHRYKSLLGKSASIVFKCSRLIIGDKTDGELHIKIPEHESTNAQRLVKKITSCSVSTPTPNRAEVGLTSSRNGYPNSDGKVSKVSTLPMSEGWLSKKTPPPSYQQKHQASSAKRKIQLDPADKQPCNGNGLSNGGEKSRLQDEDFYMLDEDEDEEVTFPHFTGMKDYSKSCKDTVANFGKGLGPASFYGADQSLMTENTYRGLNRKPTSSNTSSLHNGLRSPKVKRPKLSDIDNADRENKVEVSAASKALLKGALSHRMTGKTPTLSDPQEGGACGGTENDEVASSLDASGHNSDGHMVGFDNLGNTCFMNSPLQCLSALEPLSLDIQSAICTYGSQLPPNSITRMLYLLMKDVRKLDIRPERVREILTRLRHDINGKFEYNTQQDAHELLAELLDRTDEEVKALLTNT</sequence>
<name>A0A3S1BBB7_ELYCH</name>
<evidence type="ECO:0000259" key="4">
    <source>
        <dbReference type="PROSITE" id="PS50235"/>
    </source>
</evidence>
<comment type="caution">
    <text evidence="5">The sequence shown here is derived from an EMBL/GenBank/DDBJ whole genome shotgun (WGS) entry which is preliminary data.</text>
</comment>
<dbReference type="PROSITE" id="PS50235">
    <property type="entry name" value="USP_3"/>
    <property type="match status" value="1"/>
</dbReference>
<protein>
    <recommendedName>
        <fullName evidence="2">ubiquitinyl hydrolase 1</fullName>
        <ecNumber evidence="2">3.4.19.12</ecNumber>
    </recommendedName>
</protein>
<dbReference type="EC" id="3.4.19.12" evidence="2"/>
<dbReference type="Proteomes" id="UP000271974">
    <property type="component" value="Unassembled WGS sequence"/>
</dbReference>
<reference evidence="5 6" key="1">
    <citation type="submission" date="2019-01" db="EMBL/GenBank/DDBJ databases">
        <title>A draft genome assembly of the solar-powered sea slug Elysia chlorotica.</title>
        <authorList>
            <person name="Cai H."/>
            <person name="Li Q."/>
            <person name="Fang X."/>
            <person name="Li J."/>
            <person name="Curtis N.E."/>
            <person name="Altenburger A."/>
            <person name="Shibata T."/>
            <person name="Feng M."/>
            <person name="Maeda T."/>
            <person name="Schwartz J.A."/>
            <person name="Shigenobu S."/>
            <person name="Lundholm N."/>
            <person name="Nishiyama T."/>
            <person name="Yang H."/>
            <person name="Hasebe M."/>
            <person name="Li S."/>
            <person name="Pierce S.K."/>
            <person name="Wang J."/>
        </authorList>
    </citation>
    <scope>NUCLEOTIDE SEQUENCE [LARGE SCALE GENOMIC DNA]</scope>
    <source>
        <strain evidence="5">EC2010</strain>
        <tissue evidence="5">Whole organism of an adult</tissue>
    </source>
</reference>
<feature type="domain" description="USP" evidence="4">
    <location>
        <begin position="349"/>
        <end position="459"/>
    </location>
</feature>
<evidence type="ECO:0000256" key="1">
    <source>
        <dbReference type="ARBA" id="ARBA00000707"/>
    </source>
</evidence>
<dbReference type="InterPro" id="IPR028889">
    <property type="entry name" value="USP"/>
</dbReference>
<feature type="compositionally biased region" description="Polar residues" evidence="3">
    <location>
        <begin position="251"/>
        <end position="266"/>
    </location>
</feature>
<feature type="region of interest" description="Disordered" evidence="3">
    <location>
        <begin position="251"/>
        <end position="291"/>
    </location>
</feature>
<dbReference type="AlphaFoldDB" id="A0A3S1BBB7"/>
<dbReference type="InterPro" id="IPR018200">
    <property type="entry name" value="USP_CS"/>
</dbReference>
<dbReference type="STRING" id="188477.A0A3S1BBB7"/>
<dbReference type="InterPro" id="IPR050185">
    <property type="entry name" value="Ub_carboxyl-term_hydrolase"/>
</dbReference>
<evidence type="ECO:0000256" key="2">
    <source>
        <dbReference type="ARBA" id="ARBA00012759"/>
    </source>
</evidence>
<dbReference type="InterPro" id="IPR001394">
    <property type="entry name" value="Peptidase_C19_UCH"/>
</dbReference>
<dbReference type="PANTHER" id="PTHR21646">
    <property type="entry name" value="UBIQUITIN CARBOXYL-TERMINAL HYDROLASE"/>
    <property type="match status" value="1"/>
</dbReference>
<keyword evidence="6" id="KW-1185">Reference proteome</keyword>
<accession>A0A3S1BBB7</accession>
<gene>
    <name evidence="5" type="ORF">EGW08_007942</name>
</gene>
<feature type="region of interest" description="Disordered" evidence="3">
    <location>
        <begin position="107"/>
        <end position="190"/>
    </location>
</feature>
<evidence type="ECO:0000313" key="6">
    <source>
        <dbReference type="Proteomes" id="UP000271974"/>
    </source>
</evidence>
<comment type="catalytic activity">
    <reaction evidence="1">
        <text>Thiol-dependent hydrolysis of ester, thioester, amide, peptide and isopeptide bonds formed by the C-terminal Gly of ubiquitin (a 76-residue protein attached to proteins as an intracellular targeting signal).</text>
        <dbReference type="EC" id="3.4.19.12"/>
    </reaction>
</comment>
<dbReference type="GO" id="GO:0016579">
    <property type="term" value="P:protein deubiquitination"/>
    <property type="evidence" value="ECO:0007669"/>
    <property type="project" value="InterPro"/>
</dbReference>
<dbReference type="InterPro" id="IPR038765">
    <property type="entry name" value="Papain-like_cys_pep_sf"/>
</dbReference>
<evidence type="ECO:0000313" key="5">
    <source>
        <dbReference type="EMBL" id="RUS84298.1"/>
    </source>
</evidence>
<proteinExistence type="predicted"/>
<feature type="region of interest" description="Disordered" evidence="3">
    <location>
        <begin position="307"/>
        <end position="341"/>
    </location>
</feature>
<dbReference type="SUPFAM" id="SSF54001">
    <property type="entry name" value="Cysteine proteinases"/>
    <property type="match status" value="1"/>
</dbReference>
<dbReference type="Pfam" id="PF00443">
    <property type="entry name" value="UCH"/>
    <property type="match status" value="1"/>
</dbReference>
<dbReference type="Gene3D" id="3.90.70.10">
    <property type="entry name" value="Cysteine proteinases"/>
    <property type="match status" value="1"/>
</dbReference>